<keyword evidence="1" id="KW-0732">Signal</keyword>
<comment type="caution">
    <text evidence="2">The sequence shown here is derived from an EMBL/GenBank/DDBJ whole genome shotgun (WGS) entry which is preliminary data.</text>
</comment>
<dbReference type="RefSeq" id="WP_160607589.1">
    <property type="nucleotide sequence ID" value="NZ_WTYF01000004.1"/>
</dbReference>
<sequence>MKKIVLAAAMTSAVIAVPAAAAPGDTANTSGVANAEIVAPIAIVHDTGAALDFGIMTAGGGGTVVVLTDGSGTATGEVTLVSGSANAADSFTVTGDANRSFDIVTTGGSVSNGTGGTMNFSTDADATGTLDETGETSFSVGGTLTVGANQAAGSYTGSYTATVTYN</sequence>
<organism evidence="2 3">
    <name type="scientific">Qipengyuania gaetbuli</name>
    <dbReference type="NCBI Taxonomy" id="266952"/>
    <lineage>
        <taxon>Bacteria</taxon>
        <taxon>Pseudomonadati</taxon>
        <taxon>Pseudomonadota</taxon>
        <taxon>Alphaproteobacteria</taxon>
        <taxon>Sphingomonadales</taxon>
        <taxon>Erythrobacteraceae</taxon>
        <taxon>Qipengyuania</taxon>
    </lineage>
</organism>
<evidence type="ECO:0000313" key="3">
    <source>
        <dbReference type="Proteomes" id="UP000444185"/>
    </source>
</evidence>
<evidence type="ECO:0000313" key="2">
    <source>
        <dbReference type="EMBL" id="MXO51055.1"/>
    </source>
</evidence>
<evidence type="ECO:0000256" key="1">
    <source>
        <dbReference type="SAM" id="SignalP"/>
    </source>
</evidence>
<accession>A0A844XYI2</accession>
<dbReference type="Proteomes" id="UP000444185">
    <property type="component" value="Unassembled WGS sequence"/>
</dbReference>
<name>A0A844XYI2_9SPHN</name>
<dbReference type="Pfam" id="PF14352">
    <property type="entry name" value="DUF4402"/>
    <property type="match status" value="1"/>
</dbReference>
<gene>
    <name evidence="2" type="ORF">GRI42_07040</name>
</gene>
<feature type="signal peptide" evidence="1">
    <location>
        <begin position="1"/>
        <end position="21"/>
    </location>
</feature>
<dbReference type="InterPro" id="IPR025514">
    <property type="entry name" value="DUF4402"/>
</dbReference>
<dbReference type="OrthoDB" id="7390986at2"/>
<reference evidence="2 3" key="1">
    <citation type="submission" date="2019-12" db="EMBL/GenBank/DDBJ databases">
        <title>Genomic-based taxomic classification of the family Erythrobacteraceae.</title>
        <authorList>
            <person name="Xu L."/>
        </authorList>
    </citation>
    <scope>NUCLEOTIDE SEQUENCE [LARGE SCALE GENOMIC DNA]</scope>
    <source>
        <strain evidence="2 3">DSM 16225</strain>
    </source>
</reference>
<feature type="chain" id="PRO_5032646005" evidence="1">
    <location>
        <begin position="22"/>
        <end position="166"/>
    </location>
</feature>
<protein>
    <submittedName>
        <fullName evidence="2">DUF4402 domain-containing protein</fullName>
    </submittedName>
</protein>
<dbReference type="AlphaFoldDB" id="A0A844XYI2"/>
<keyword evidence="3" id="KW-1185">Reference proteome</keyword>
<dbReference type="EMBL" id="WTYF01000004">
    <property type="protein sequence ID" value="MXO51055.1"/>
    <property type="molecule type" value="Genomic_DNA"/>
</dbReference>
<proteinExistence type="predicted"/>